<name>C5LXS9_PERM5</name>
<keyword evidence="1" id="KW-1133">Transmembrane helix</keyword>
<feature type="transmembrane region" description="Helical" evidence="1">
    <location>
        <begin position="29"/>
        <end position="52"/>
    </location>
</feature>
<evidence type="ECO:0000256" key="1">
    <source>
        <dbReference type="SAM" id="Phobius"/>
    </source>
</evidence>
<dbReference type="GeneID" id="9040965"/>
<keyword evidence="1" id="KW-0472">Membrane</keyword>
<keyword evidence="1" id="KW-0812">Transmembrane</keyword>
<dbReference type="AlphaFoldDB" id="C5LXS9"/>
<protein>
    <submittedName>
        <fullName evidence="2">Uncharacterized protein</fullName>
    </submittedName>
</protein>
<gene>
    <name evidence="2" type="ORF">Pmar_PMAR007278</name>
</gene>
<proteinExistence type="predicted"/>
<sequence>MVPGWDSQLLYQKRISGVYTPRCILVRGYALILSSTRLTTLTPFFYLIYSLIERTYNLSARTTDILVRWLSLRTAYP</sequence>
<feature type="non-terminal residue" evidence="2">
    <location>
        <position position="77"/>
    </location>
</feature>
<organism evidence="3">
    <name type="scientific">Perkinsus marinus (strain ATCC 50983 / TXsc)</name>
    <dbReference type="NCBI Taxonomy" id="423536"/>
    <lineage>
        <taxon>Eukaryota</taxon>
        <taxon>Sar</taxon>
        <taxon>Alveolata</taxon>
        <taxon>Perkinsozoa</taxon>
        <taxon>Perkinsea</taxon>
        <taxon>Perkinsida</taxon>
        <taxon>Perkinsidae</taxon>
        <taxon>Perkinsus</taxon>
    </lineage>
</organism>
<dbReference type="EMBL" id="GG686693">
    <property type="protein sequence ID" value="EEQ98463.1"/>
    <property type="molecule type" value="Genomic_DNA"/>
</dbReference>
<reference evidence="2 3" key="1">
    <citation type="submission" date="2008-07" db="EMBL/GenBank/DDBJ databases">
        <authorList>
            <person name="El-Sayed N."/>
            <person name="Caler E."/>
            <person name="Inman J."/>
            <person name="Amedeo P."/>
            <person name="Hass B."/>
            <person name="Wortman J."/>
        </authorList>
    </citation>
    <scope>NUCLEOTIDE SEQUENCE [LARGE SCALE GENOMIC DNA]</scope>
    <source>
        <strain evidence="3">ATCC 50983 / TXsc</strain>
    </source>
</reference>
<keyword evidence="3" id="KW-1185">Reference proteome</keyword>
<dbReference type="InParanoid" id="C5LXS9"/>
<evidence type="ECO:0000313" key="2">
    <source>
        <dbReference type="EMBL" id="EEQ98463.1"/>
    </source>
</evidence>
<evidence type="ECO:0000313" key="3">
    <source>
        <dbReference type="Proteomes" id="UP000007800"/>
    </source>
</evidence>
<accession>C5LXS9</accession>
<dbReference type="RefSeq" id="XP_002765746.1">
    <property type="nucleotide sequence ID" value="XM_002765700.1"/>
</dbReference>
<dbReference type="Proteomes" id="UP000007800">
    <property type="component" value="Unassembled WGS sequence"/>
</dbReference>